<evidence type="ECO:0000313" key="8">
    <source>
        <dbReference type="EMBL" id="CAI9782508.1"/>
    </source>
</evidence>
<accession>A0AAD2A7F0</accession>
<evidence type="ECO:0000256" key="3">
    <source>
        <dbReference type="ARBA" id="ARBA00022741"/>
    </source>
</evidence>
<keyword evidence="4" id="KW-0418">Kinase</keyword>
<dbReference type="Gene3D" id="1.10.510.10">
    <property type="entry name" value="Transferase(Phosphotransferase) domain 1"/>
    <property type="match status" value="1"/>
</dbReference>
<dbReference type="Proteomes" id="UP000834106">
    <property type="component" value="Chromosome 19"/>
</dbReference>
<evidence type="ECO:0000259" key="7">
    <source>
        <dbReference type="Pfam" id="PF11883"/>
    </source>
</evidence>
<keyword evidence="6" id="KW-1133">Transmembrane helix</keyword>
<dbReference type="InterPro" id="IPR021820">
    <property type="entry name" value="S-locus_recpt_kinase_C"/>
</dbReference>
<proteinExistence type="predicted"/>
<evidence type="ECO:0000256" key="1">
    <source>
        <dbReference type="ARBA" id="ARBA00022527"/>
    </source>
</evidence>
<keyword evidence="3" id="KW-0547">Nucleotide-binding</keyword>
<feature type="transmembrane region" description="Helical" evidence="6">
    <location>
        <begin position="15"/>
        <end position="38"/>
    </location>
</feature>
<gene>
    <name evidence="8" type="ORF">FPE_LOCUS29938</name>
</gene>
<dbReference type="Pfam" id="PF11883">
    <property type="entry name" value="DUF3403"/>
    <property type="match status" value="1"/>
</dbReference>
<keyword evidence="6" id="KW-0812">Transmembrane</keyword>
<keyword evidence="1" id="KW-0723">Serine/threonine-protein kinase</keyword>
<dbReference type="InterPro" id="IPR011009">
    <property type="entry name" value="Kinase-like_dom_sf"/>
</dbReference>
<dbReference type="GO" id="GO:0005524">
    <property type="term" value="F:ATP binding"/>
    <property type="evidence" value="ECO:0007669"/>
    <property type="project" value="UniProtKB-KW"/>
</dbReference>
<evidence type="ECO:0000256" key="6">
    <source>
        <dbReference type="SAM" id="Phobius"/>
    </source>
</evidence>
<keyword evidence="6" id="KW-0472">Membrane</keyword>
<evidence type="ECO:0000256" key="5">
    <source>
        <dbReference type="ARBA" id="ARBA00022840"/>
    </source>
</evidence>
<feature type="domain" description="S-locus receptor kinase C-terminal" evidence="7">
    <location>
        <begin position="213"/>
        <end position="259"/>
    </location>
</feature>
<sequence>MASSELGSSGLKRKILRACLASLGVVLLLCLIFISFTWKKKKNREKQQQVQQQQQLTREGSLGSRSRQFYTVENDNVDLDLPLFDVNTILNATNYFSPGNKIGEGGFGPVYKGVLKEGKEIAVKRLSNFGVLVLETISGQKNRGFIHLDHHHNLLGHAWILHNEGRSLELIDSQLAQSCYLSEVLRSMHIALLCVQRNPEDRPSMSNVVLMLSSEGALPKPKEPGFFTERNLFHEAETSSSKPIVSSGNELSFTVMEGR</sequence>
<dbReference type="PANTHER" id="PTHR27002:SF851">
    <property type="entry name" value="G-TYPE LECTIN S-RECEPTOR-LIKE SERINE_THREONINE-PROTEIN KINASE SD1-1"/>
    <property type="match status" value="1"/>
</dbReference>
<evidence type="ECO:0000256" key="2">
    <source>
        <dbReference type="ARBA" id="ARBA00022679"/>
    </source>
</evidence>
<dbReference type="PANTHER" id="PTHR27002">
    <property type="entry name" value="RECEPTOR-LIKE SERINE/THREONINE-PROTEIN KINASE SD1-8"/>
    <property type="match status" value="1"/>
</dbReference>
<keyword evidence="9" id="KW-1185">Reference proteome</keyword>
<dbReference type="SUPFAM" id="SSF56112">
    <property type="entry name" value="Protein kinase-like (PK-like)"/>
    <property type="match status" value="2"/>
</dbReference>
<evidence type="ECO:0000256" key="4">
    <source>
        <dbReference type="ARBA" id="ARBA00022777"/>
    </source>
</evidence>
<dbReference type="EMBL" id="OU503054">
    <property type="protein sequence ID" value="CAI9782508.1"/>
    <property type="molecule type" value="Genomic_DNA"/>
</dbReference>
<organism evidence="8 9">
    <name type="scientific">Fraxinus pennsylvanica</name>
    <dbReference type="NCBI Taxonomy" id="56036"/>
    <lineage>
        <taxon>Eukaryota</taxon>
        <taxon>Viridiplantae</taxon>
        <taxon>Streptophyta</taxon>
        <taxon>Embryophyta</taxon>
        <taxon>Tracheophyta</taxon>
        <taxon>Spermatophyta</taxon>
        <taxon>Magnoliopsida</taxon>
        <taxon>eudicotyledons</taxon>
        <taxon>Gunneridae</taxon>
        <taxon>Pentapetalae</taxon>
        <taxon>asterids</taxon>
        <taxon>lamiids</taxon>
        <taxon>Lamiales</taxon>
        <taxon>Oleaceae</taxon>
        <taxon>Oleeae</taxon>
        <taxon>Fraxinus</taxon>
    </lineage>
</organism>
<protein>
    <recommendedName>
        <fullName evidence="7">S-locus receptor kinase C-terminal domain-containing protein</fullName>
    </recommendedName>
</protein>
<name>A0AAD2A7F0_9LAMI</name>
<keyword evidence="5" id="KW-0067">ATP-binding</keyword>
<evidence type="ECO:0000313" key="9">
    <source>
        <dbReference type="Proteomes" id="UP000834106"/>
    </source>
</evidence>
<dbReference type="AlphaFoldDB" id="A0AAD2A7F0"/>
<keyword evidence="2" id="KW-0808">Transferase</keyword>
<dbReference type="GO" id="GO:0005886">
    <property type="term" value="C:plasma membrane"/>
    <property type="evidence" value="ECO:0007669"/>
    <property type="project" value="TreeGrafter"/>
</dbReference>
<dbReference type="Gene3D" id="3.30.200.20">
    <property type="entry name" value="Phosphorylase Kinase, domain 1"/>
    <property type="match status" value="1"/>
</dbReference>
<dbReference type="GO" id="GO:0004674">
    <property type="term" value="F:protein serine/threonine kinase activity"/>
    <property type="evidence" value="ECO:0007669"/>
    <property type="project" value="UniProtKB-KW"/>
</dbReference>
<reference evidence="8" key="1">
    <citation type="submission" date="2023-05" db="EMBL/GenBank/DDBJ databases">
        <authorList>
            <person name="Huff M."/>
        </authorList>
    </citation>
    <scope>NUCLEOTIDE SEQUENCE</scope>
</reference>